<gene>
    <name evidence="7" type="ORF">ERS686654_01333</name>
</gene>
<dbReference type="GO" id="GO:0015920">
    <property type="term" value="P:lipopolysaccharide transport"/>
    <property type="evidence" value="ECO:0007669"/>
    <property type="project" value="TreeGrafter"/>
</dbReference>
<dbReference type="Proteomes" id="UP000052237">
    <property type="component" value="Unassembled WGS sequence"/>
</dbReference>
<comment type="subcellular location">
    <subcellularLocation>
        <location evidence="1">Cell membrane</location>
        <topology evidence="1">Multi-pass membrane protein</topology>
    </subcellularLocation>
</comment>
<dbReference type="PANTHER" id="PTHR33529:SF6">
    <property type="entry name" value="YJGP_YJGQ FAMILY PERMEASE"/>
    <property type="match status" value="1"/>
</dbReference>
<name>A0A0S4SVE9_CAMHY</name>
<keyword evidence="2" id="KW-1003">Cell membrane</keyword>
<dbReference type="AlphaFoldDB" id="A0A0S4SVE9"/>
<evidence type="ECO:0000256" key="1">
    <source>
        <dbReference type="ARBA" id="ARBA00004651"/>
    </source>
</evidence>
<dbReference type="GO" id="GO:0043190">
    <property type="term" value="C:ATP-binding cassette (ABC) transporter complex"/>
    <property type="evidence" value="ECO:0007669"/>
    <property type="project" value="TreeGrafter"/>
</dbReference>
<protein>
    <submittedName>
        <fullName evidence="7">Permease YjgP/YjgQ</fullName>
    </submittedName>
</protein>
<keyword evidence="5 6" id="KW-0472">Membrane</keyword>
<dbReference type="InterPro" id="IPR005495">
    <property type="entry name" value="LptG/LptF_permease"/>
</dbReference>
<feature type="transmembrane region" description="Helical" evidence="6">
    <location>
        <begin position="94"/>
        <end position="114"/>
    </location>
</feature>
<evidence type="ECO:0000256" key="6">
    <source>
        <dbReference type="SAM" id="Phobius"/>
    </source>
</evidence>
<dbReference type="PANTHER" id="PTHR33529">
    <property type="entry name" value="SLR0882 PROTEIN-RELATED"/>
    <property type="match status" value="1"/>
</dbReference>
<dbReference type="EMBL" id="FAVB01000003">
    <property type="protein sequence ID" value="CUU82672.1"/>
    <property type="molecule type" value="Genomic_DNA"/>
</dbReference>
<evidence type="ECO:0000313" key="7">
    <source>
        <dbReference type="EMBL" id="CUU82672.1"/>
    </source>
</evidence>
<dbReference type="RefSeq" id="WP_059427618.1">
    <property type="nucleotide sequence ID" value="NZ_FAUV01000003.1"/>
</dbReference>
<feature type="transmembrane region" description="Helical" evidence="6">
    <location>
        <begin position="297"/>
        <end position="321"/>
    </location>
</feature>
<organism evidence="7 8">
    <name type="scientific">Campylobacter hyointestinalis subsp. hyointestinalis</name>
    <dbReference type="NCBI Taxonomy" id="91352"/>
    <lineage>
        <taxon>Bacteria</taxon>
        <taxon>Pseudomonadati</taxon>
        <taxon>Campylobacterota</taxon>
        <taxon>Epsilonproteobacteria</taxon>
        <taxon>Campylobacterales</taxon>
        <taxon>Campylobacteraceae</taxon>
        <taxon>Campylobacter</taxon>
    </lineage>
</organism>
<accession>A0A0S4SVE9</accession>
<comment type="caution">
    <text evidence="7">The sequence shown here is derived from an EMBL/GenBank/DDBJ whole genome shotgun (WGS) entry which is preliminary data.</text>
</comment>
<dbReference type="Pfam" id="PF03739">
    <property type="entry name" value="LptF_LptG"/>
    <property type="match status" value="1"/>
</dbReference>
<evidence type="ECO:0000256" key="4">
    <source>
        <dbReference type="ARBA" id="ARBA00022989"/>
    </source>
</evidence>
<keyword evidence="3 6" id="KW-0812">Transmembrane</keyword>
<keyword evidence="8" id="KW-1185">Reference proteome</keyword>
<feature type="transmembrane region" description="Helical" evidence="6">
    <location>
        <begin position="12"/>
        <end position="30"/>
    </location>
</feature>
<feature type="transmembrane region" description="Helical" evidence="6">
    <location>
        <begin position="46"/>
        <end position="73"/>
    </location>
</feature>
<evidence type="ECO:0000256" key="2">
    <source>
        <dbReference type="ARBA" id="ARBA00022475"/>
    </source>
</evidence>
<sequence length="354" mass="40261">MKLFARYTSAVYLKYFFIIFIALELFYVGIDTLTNLKDFPKSANLALIYVSLTALTAINYVLPLSLIFALIVSKINMIRSNELVSFYSLGISKNALIISPFLISLFITFFYIFLSSTPFAYARDYQKNLMNFQSPLSISKDSIFLKYENKFIYIESLLPGIGVANNVKIFETTDSEITSKIFAKKADFKDNTWVLKGVSIITLPQNLDLNKSGYTKTEEKELLVLNGFKPKTIDNIYQSNANYSITDAIDSLLALKNENLNLNKIKSTLYSLLFFPLFAPLMVMILYYYLPITGRFFNLALASFIHIIVTLCLWGVLFVLIRFSSNGVIIPEIGIIAPIILLAIFAFKKFYQNS</sequence>
<evidence type="ECO:0000256" key="3">
    <source>
        <dbReference type="ARBA" id="ARBA00022692"/>
    </source>
</evidence>
<evidence type="ECO:0000256" key="5">
    <source>
        <dbReference type="ARBA" id="ARBA00023136"/>
    </source>
</evidence>
<reference evidence="7 8" key="1">
    <citation type="submission" date="2015-11" db="EMBL/GenBank/DDBJ databases">
        <authorList>
            <consortium name="Pathogen Informatics"/>
        </authorList>
    </citation>
    <scope>NUCLEOTIDE SEQUENCE [LARGE SCALE GENOMIC DNA]</scope>
    <source>
        <strain evidence="7 8">006A-0059</strain>
    </source>
</reference>
<feature type="transmembrane region" description="Helical" evidence="6">
    <location>
        <begin position="269"/>
        <end position="290"/>
    </location>
</feature>
<proteinExistence type="predicted"/>
<evidence type="ECO:0000313" key="8">
    <source>
        <dbReference type="Proteomes" id="UP000052237"/>
    </source>
</evidence>
<keyword evidence="4 6" id="KW-1133">Transmembrane helix</keyword>
<feature type="transmembrane region" description="Helical" evidence="6">
    <location>
        <begin position="327"/>
        <end position="347"/>
    </location>
</feature>